<dbReference type="InterPro" id="IPR036425">
    <property type="entry name" value="MoaB/Mog-like_dom_sf"/>
</dbReference>
<dbReference type="Gene3D" id="3.90.105.10">
    <property type="entry name" value="Molybdopterin biosynthesis moea protein, domain 2"/>
    <property type="match status" value="1"/>
</dbReference>
<proteinExistence type="inferred from homology"/>
<dbReference type="PANTHER" id="PTHR10192:SF16">
    <property type="entry name" value="MOLYBDOPTERIN MOLYBDENUMTRANSFERASE"/>
    <property type="match status" value="1"/>
</dbReference>
<keyword evidence="7 10" id="KW-0500">Molybdenum</keyword>
<dbReference type="SUPFAM" id="SSF53218">
    <property type="entry name" value="Molybdenum cofactor biosynthesis proteins"/>
    <property type="match status" value="1"/>
</dbReference>
<protein>
    <recommendedName>
        <fullName evidence="6 10">Molybdopterin molybdenumtransferase</fullName>
        <ecNumber evidence="5 10">2.10.1.1</ecNumber>
    </recommendedName>
</protein>
<feature type="domain" description="MoaB/Mog" evidence="11">
    <location>
        <begin position="186"/>
        <end position="323"/>
    </location>
</feature>
<organism evidence="12 13">
    <name type="scientific">Acetobacterium paludosum</name>
    <dbReference type="NCBI Taxonomy" id="52693"/>
    <lineage>
        <taxon>Bacteria</taxon>
        <taxon>Bacillati</taxon>
        <taxon>Bacillota</taxon>
        <taxon>Clostridia</taxon>
        <taxon>Eubacteriales</taxon>
        <taxon>Eubacteriaceae</taxon>
        <taxon>Acetobacterium</taxon>
    </lineage>
</organism>
<dbReference type="InterPro" id="IPR024370">
    <property type="entry name" value="PBP_domain"/>
</dbReference>
<dbReference type="PROSITE" id="PS01079">
    <property type="entry name" value="MOCF_BIOSYNTHESIS_2"/>
    <property type="match status" value="1"/>
</dbReference>
<reference evidence="12" key="1">
    <citation type="submission" date="2019-10" db="EMBL/GenBank/DDBJ databases">
        <authorList>
            <person name="Ross D.E."/>
            <person name="Gulliver D."/>
        </authorList>
    </citation>
    <scope>NUCLEOTIDE SEQUENCE</scope>
    <source>
        <strain evidence="12">DER-2019</strain>
    </source>
</reference>
<evidence type="ECO:0000256" key="2">
    <source>
        <dbReference type="ARBA" id="ARBA00003487"/>
    </source>
</evidence>
<dbReference type="GO" id="GO:0061599">
    <property type="term" value="F:molybdopterin molybdotransferase activity"/>
    <property type="evidence" value="ECO:0007669"/>
    <property type="project" value="UniProtKB-UniRule"/>
</dbReference>
<dbReference type="NCBIfam" id="TIGR00177">
    <property type="entry name" value="molyb_syn"/>
    <property type="match status" value="1"/>
</dbReference>
<dbReference type="AlphaFoldDB" id="A0A923KWJ7"/>
<evidence type="ECO:0000259" key="11">
    <source>
        <dbReference type="SMART" id="SM00852"/>
    </source>
</evidence>
<dbReference type="Pfam" id="PF03454">
    <property type="entry name" value="MoeA_C"/>
    <property type="match status" value="1"/>
</dbReference>
<dbReference type="Pfam" id="PF03453">
    <property type="entry name" value="MoeA_N"/>
    <property type="match status" value="1"/>
</dbReference>
<keyword evidence="10" id="KW-0808">Transferase</keyword>
<dbReference type="GO" id="GO:0006777">
    <property type="term" value="P:Mo-molybdopterin cofactor biosynthetic process"/>
    <property type="evidence" value="ECO:0007669"/>
    <property type="project" value="UniProtKB-UniRule"/>
</dbReference>
<comment type="catalytic activity">
    <reaction evidence="9">
        <text>adenylyl-molybdopterin + molybdate = Mo-molybdopterin + AMP + H(+)</text>
        <dbReference type="Rhea" id="RHEA:35047"/>
        <dbReference type="ChEBI" id="CHEBI:15378"/>
        <dbReference type="ChEBI" id="CHEBI:36264"/>
        <dbReference type="ChEBI" id="CHEBI:62727"/>
        <dbReference type="ChEBI" id="CHEBI:71302"/>
        <dbReference type="ChEBI" id="CHEBI:456215"/>
        <dbReference type="EC" id="2.10.1.1"/>
    </reaction>
</comment>
<evidence type="ECO:0000313" key="12">
    <source>
        <dbReference type="EMBL" id="MBC3888138.1"/>
    </source>
</evidence>
<keyword evidence="8 10" id="KW-0501">Molybdenum cofactor biosynthesis</keyword>
<evidence type="ECO:0000256" key="3">
    <source>
        <dbReference type="ARBA" id="ARBA00005046"/>
    </source>
</evidence>
<dbReference type="RefSeq" id="WP_148567478.1">
    <property type="nucleotide sequence ID" value="NZ_RXYA01000010.1"/>
</dbReference>
<dbReference type="GO" id="GO:0005829">
    <property type="term" value="C:cytosol"/>
    <property type="evidence" value="ECO:0007669"/>
    <property type="project" value="TreeGrafter"/>
</dbReference>
<dbReference type="InterPro" id="IPR036135">
    <property type="entry name" value="MoeA_linker/N_sf"/>
</dbReference>
<dbReference type="OrthoDB" id="9804758at2"/>
<dbReference type="NCBIfam" id="NF011068">
    <property type="entry name" value="PRK14498.1"/>
    <property type="match status" value="1"/>
</dbReference>
<comment type="caution">
    <text evidence="12">The sequence shown here is derived from an EMBL/GenBank/DDBJ whole genome shotgun (WGS) entry which is preliminary data.</text>
</comment>
<dbReference type="InterPro" id="IPR005111">
    <property type="entry name" value="MoeA_C_domain_IV"/>
</dbReference>
<dbReference type="InterPro" id="IPR008284">
    <property type="entry name" value="MoCF_biosynth_CS"/>
</dbReference>
<dbReference type="Gene3D" id="2.170.190.11">
    <property type="entry name" value="Molybdopterin biosynthesis moea protein, domain 3"/>
    <property type="match status" value="1"/>
</dbReference>
<dbReference type="SUPFAM" id="SSF63882">
    <property type="entry name" value="MoeA N-terminal region -like"/>
    <property type="match status" value="1"/>
</dbReference>
<dbReference type="GO" id="GO:0046872">
    <property type="term" value="F:metal ion binding"/>
    <property type="evidence" value="ECO:0007669"/>
    <property type="project" value="UniProtKB-UniRule"/>
</dbReference>
<dbReference type="CDD" id="cd00887">
    <property type="entry name" value="MoeA"/>
    <property type="match status" value="1"/>
</dbReference>
<sequence length="646" mass="70851">MNTENTAKKDERNLYLKNEDLDAAVEKYLALLSFDATEQQCHFLAVTEAQGWVTKEPVFARISSPYYNASAMDGICVDAMAMIDVDERHPKILVKEKDFNFVDTGDVITDPYNAVIMIEDVVIKDDKQVSINGPVALWQHVRPIGEDIVAGELIIPAFHCIRPMDIGALLAGGITEIEVIERPKVGIIPTGTELVEVGEHMSVGKIIDSNTHMFAGLVKEYGGQPNRYPAVRDDYDLIKKAIAKAADENDVVLISAGSSAGTEDYTRKLIEELGEVVVHGVAIKPGKPVVLGIIRGKPVIGIPGYPVSAYFVFESFVKPIILAFNHQTVNKGLTIKAVLSKRLMSSLKYLEFVRMKCGRVNDTFVATPLDRGAGVTMSLVNADGILKIPKNVEGYDAGEVVEIVLMRPQEEIENTLVSIGSHDVLMDIVANIIHKNRKIMSLSSTHVGSLGGIMAIKKGECHIAPVHLLDEETGVYNCSYLKRYLEKEGAVLIKGVKRTQGMMIPKGNPKNIRGIEDLTRDDISFVNRQRGSGTRVLLDFLLKKNAIESATILGYTREMNTHMMVASAVKSGSCDVGMGVLSAANMMDLDFIPIGDEEYDFIVLKKNLNDPRVQTFISVLKSPEFAEALNQLGGYGFENPGEIVEV</sequence>
<dbReference type="PANTHER" id="PTHR10192">
    <property type="entry name" value="MOLYBDOPTERIN BIOSYNTHESIS PROTEIN"/>
    <property type="match status" value="1"/>
</dbReference>
<dbReference type="SUPFAM" id="SSF53850">
    <property type="entry name" value="Periplasmic binding protein-like II"/>
    <property type="match status" value="1"/>
</dbReference>
<comment type="function">
    <text evidence="2">May be involved in the biosynthesis of molybdopterin.</text>
</comment>
<dbReference type="SMART" id="SM00852">
    <property type="entry name" value="MoCF_biosynth"/>
    <property type="match status" value="1"/>
</dbReference>
<comment type="function">
    <text evidence="1 10">Catalyzes the insertion of molybdate into adenylated molybdopterin with the concomitant release of AMP.</text>
</comment>
<evidence type="ECO:0000256" key="4">
    <source>
        <dbReference type="ARBA" id="ARBA00010763"/>
    </source>
</evidence>
<accession>A0A923KWJ7</accession>
<comment type="cofactor">
    <cofactor evidence="10">
        <name>Mg(2+)</name>
        <dbReference type="ChEBI" id="CHEBI:18420"/>
    </cofactor>
</comment>
<evidence type="ECO:0000256" key="5">
    <source>
        <dbReference type="ARBA" id="ARBA00013269"/>
    </source>
</evidence>
<keyword evidence="13" id="KW-1185">Reference proteome</keyword>
<evidence type="ECO:0000256" key="6">
    <source>
        <dbReference type="ARBA" id="ARBA00021108"/>
    </source>
</evidence>
<dbReference type="SUPFAM" id="SSF63867">
    <property type="entry name" value="MoeA C-terminal domain-like"/>
    <property type="match status" value="1"/>
</dbReference>
<evidence type="ECO:0000256" key="8">
    <source>
        <dbReference type="ARBA" id="ARBA00023150"/>
    </source>
</evidence>
<dbReference type="Gene3D" id="3.40.190.10">
    <property type="entry name" value="Periplasmic binding protein-like II"/>
    <property type="match status" value="1"/>
</dbReference>
<dbReference type="EC" id="2.10.1.1" evidence="5 10"/>
<dbReference type="InterPro" id="IPR036688">
    <property type="entry name" value="MoeA_C_domain_IV_sf"/>
</dbReference>
<dbReference type="Pfam" id="PF12727">
    <property type="entry name" value="PBP_like"/>
    <property type="match status" value="1"/>
</dbReference>
<reference evidence="12" key="2">
    <citation type="submission" date="2020-10" db="EMBL/GenBank/DDBJ databases">
        <title>Comparative genomics of the Acetobacterium genus.</title>
        <authorList>
            <person name="Marshall C."/>
            <person name="May H."/>
            <person name="Norman S."/>
        </authorList>
    </citation>
    <scope>NUCLEOTIDE SEQUENCE</scope>
    <source>
        <strain evidence="12">DER-2019</strain>
    </source>
</reference>
<dbReference type="InterPro" id="IPR005110">
    <property type="entry name" value="MoeA_linker/N"/>
</dbReference>
<evidence type="ECO:0000256" key="9">
    <source>
        <dbReference type="ARBA" id="ARBA00047317"/>
    </source>
</evidence>
<dbReference type="EMBL" id="WJBD01000007">
    <property type="protein sequence ID" value="MBC3888138.1"/>
    <property type="molecule type" value="Genomic_DNA"/>
</dbReference>
<gene>
    <name evidence="12" type="ORF">GH810_07435</name>
</gene>
<evidence type="ECO:0000313" key="13">
    <source>
        <dbReference type="Proteomes" id="UP000616595"/>
    </source>
</evidence>
<dbReference type="Pfam" id="PF00994">
    <property type="entry name" value="MoCF_biosynth"/>
    <property type="match status" value="1"/>
</dbReference>
<keyword evidence="10" id="KW-0479">Metal-binding</keyword>
<comment type="similarity">
    <text evidence="4 10">Belongs to the MoeA family.</text>
</comment>
<evidence type="ECO:0000256" key="10">
    <source>
        <dbReference type="RuleBase" id="RU365090"/>
    </source>
</evidence>
<dbReference type="Proteomes" id="UP000616595">
    <property type="component" value="Unassembled WGS sequence"/>
</dbReference>
<dbReference type="Gene3D" id="3.40.980.10">
    <property type="entry name" value="MoaB/Mog-like domain"/>
    <property type="match status" value="1"/>
</dbReference>
<dbReference type="Gene3D" id="2.40.340.10">
    <property type="entry name" value="MoeA, C-terminal, domain IV"/>
    <property type="match status" value="1"/>
</dbReference>
<evidence type="ECO:0000256" key="7">
    <source>
        <dbReference type="ARBA" id="ARBA00022505"/>
    </source>
</evidence>
<dbReference type="InterPro" id="IPR001453">
    <property type="entry name" value="MoaB/Mog_dom"/>
</dbReference>
<keyword evidence="10" id="KW-0460">Magnesium</keyword>
<evidence type="ECO:0000256" key="1">
    <source>
        <dbReference type="ARBA" id="ARBA00002901"/>
    </source>
</evidence>
<dbReference type="InterPro" id="IPR038987">
    <property type="entry name" value="MoeA-like"/>
</dbReference>
<comment type="pathway">
    <text evidence="3 10">Cofactor biosynthesis; molybdopterin biosynthesis.</text>
</comment>
<name>A0A923KWJ7_9FIRM</name>